<feature type="compositionally biased region" description="Polar residues" evidence="1">
    <location>
        <begin position="62"/>
        <end position="71"/>
    </location>
</feature>
<feature type="region of interest" description="Disordered" evidence="1">
    <location>
        <begin position="60"/>
        <end position="85"/>
    </location>
</feature>
<dbReference type="WBParaSite" id="MhA1_Contig2078.frz3.gene2">
    <property type="protein sequence ID" value="MhA1_Contig2078.frz3.gene2"/>
    <property type="gene ID" value="MhA1_Contig2078.frz3.gene2"/>
</dbReference>
<sequence length="171" mass="19525">MLNTSDMINDNTTTNTTMLFKMSAPTGSIQERIGNFFLKEEPEQTLHFFINSIIKHSKDLNEPNTSLSSNTKHSKDLNEPNTSLSSNTKQKINHLLQVFYITLSEVSDNNLARTEIMATSLIGFLFLEDLNIQLTSIKILKYLMDGNEGFKSFQSFIRMFNYDSNVIEKVP</sequence>
<keyword evidence="2" id="KW-1185">Reference proteome</keyword>
<proteinExistence type="predicted"/>
<organism evidence="2 3">
    <name type="scientific">Meloidogyne hapla</name>
    <name type="common">Root-knot nematode worm</name>
    <dbReference type="NCBI Taxonomy" id="6305"/>
    <lineage>
        <taxon>Eukaryota</taxon>
        <taxon>Metazoa</taxon>
        <taxon>Ecdysozoa</taxon>
        <taxon>Nematoda</taxon>
        <taxon>Chromadorea</taxon>
        <taxon>Rhabditida</taxon>
        <taxon>Tylenchina</taxon>
        <taxon>Tylenchomorpha</taxon>
        <taxon>Tylenchoidea</taxon>
        <taxon>Meloidogynidae</taxon>
        <taxon>Meloidogyninae</taxon>
        <taxon>Meloidogyne</taxon>
    </lineage>
</organism>
<protein>
    <submittedName>
        <fullName evidence="3">DUF4704 domain-containing protein</fullName>
    </submittedName>
</protein>
<accession>A0A1I8BDL5</accession>
<evidence type="ECO:0000256" key="1">
    <source>
        <dbReference type="SAM" id="MobiDB-lite"/>
    </source>
</evidence>
<evidence type="ECO:0000313" key="2">
    <source>
        <dbReference type="Proteomes" id="UP000095281"/>
    </source>
</evidence>
<evidence type="ECO:0000313" key="3">
    <source>
        <dbReference type="WBParaSite" id="MhA1_Contig2078.frz3.gene2"/>
    </source>
</evidence>
<dbReference type="Proteomes" id="UP000095281">
    <property type="component" value="Unplaced"/>
</dbReference>
<reference evidence="3" key="1">
    <citation type="submission" date="2016-11" db="UniProtKB">
        <authorList>
            <consortium name="WormBaseParasite"/>
        </authorList>
    </citation>
    <scope>IDENTIFICATION</scope>
</reference>
<name>A0A1I8BDL5_MELHA</name>
<dbReference type="AlphaFoldDB" id="A0A1I8BDL5"/>